<dbReference type="InterPro" id="IPR001345">
    <property type="entry name" value="PG/BPGM_mutase_AS"/>
</dbReference>
<feature type="active site" description="Tele-phosphohistidine intermediate" evidence="3">
    <location>
        <position position="12"/>
    </location>
</feature>
<dbReference type="PANTHER" id="PTHR48100:SF1">
    <property type="entry name" value="HISTIDINE PHOSPHATASE FAMILY PROTEIN-RELATED"/>
    <property type="match status" value="1"/>
</dbReference>
<dbReference type="InterPro" id="IPR050275">
    <property type="entry name" value="PGM_Phosphatase"/>
</dbReference>
<protein>
    <submittedName>
        <fullName evidence="5">Putative phosphoglycerate mutase</fullName>
    </submittedName>
</protein>
<dbReference type="PANTHER" id="PTHR48100">
    <property type="entry name" value="BROAD-SPECIFICITY PHOSPHATASE YOR283W-RELATED"/>
    <property type="match status" value="1"/>
</dbReference>
<dbReference type="Gene3D" id="3.40.50.1240">
    <property type="entry name" value="Phosphoglycerate mutase-like"/>
    <property type="match status" value="1"/>
</dbReference>
<dbReference type="SUPFAM" id="SSF53254">
    <property type="entry name" value="Phosphoglycerate mutase-like"/>
    <property type="match status" value="1"/>
</dbReference>
<dbReference type="GO" id="GO:0005737">
    <property type="term" value="C:cytoplasm"/>
    <property type="evidence" value="ECO:0007669"/>
    <property type="project" value="TreeGrafter"/>
</dbReference>
<gene>
    <name evidence="5" type="ORF">BCF33_0541</name>
</gene>
<evidence type="ECO:0000313" key="5">
    <source>
        <dbReference type="EMBL" id="PRY94937.1"/>
    </source>
</evidence>
<proteinExistence type="predicted"/>
<evidence type="ECO:0000256" key="3">
    <source>
        <dbReference type="PIRSR" id="PIRSR613078-1"/>
    </source>
</evidence>
<evidence type="ECO:0000313" key="6">
    <source>
        <dbReference type="Proteomes" id="UP000238801"/>
    </source>
</evidence>
<feature type="binding site" evidence="4">
    <location>
        <position position="63"/>
    </location>
    <ligand>
        <name>substrate</name>
    </ligand>
</feature>
<dbReference type="GO" id="GO:0016791">
    <property type="term" value="F:phosphatase activity"/>
    <property type="evidence" value="ECO:0007669"/>
    <property type="project" value="TreeGrafter"/>
</dbReference>
<evidence type="ECO:0000256" key="4">
    <source>
        <dbReference type="PIRSR" id="PIRSR613078-2"/>
    </source>
</evidence>
<evidence type="ECO:0000256" key="1">
    <source>
        <dbReference type="ARBA" id="ARBA00023152"/>
    </source>
</evidence>
<organism evidence="5 6">
    <name type="scientific">Hasllibacter halocynthiae</name>
    <dbReference type="NCBI Taxonomy" id="595589"/>
    <lineage>
        <taxon>Bacteria</taxon>
        <taxon>Pseudomonadati</taxon>
        <taxon>Pseudomonadota</taxon>
        <taxon>Alphaproteobacteria</taxon>
        <taxon>Rhodobacterales</taxon>
        <taxon>Roseobacteraceae</taxon>
        <taxon>Hasllibacter</taxon>
    </lineage>
</organism>
<accession>A0A2T0X7N3</accession>
<name>A0A2T0X7N3_9RHOB</name>
<dbReference type="CDD" id="cd07067">
    <property type="entry name" value="HP_PGM_like"/>
    <property type="match status" value="1"/>
</dbReference>
<keyword evidence="6" id="KW-1185">Reference proteome</keyword>
<dbReference type="Proteomes" id="UP000238801">
    <property type="component" value="Unassembled WGS sequence"/>
</dbReference>
<keyword evidence="1" id="KW-0324">Glycolysis</keyword>
<dbReference type="RefSeq" id="WP_158259339.1">
    <property type="nucleotide sequence ID" value="NZ_PVTT01000001.1"/>
</dbReference>
<dbReference type="PROSITE" id="PS00175">
    <property type="entry name" value="PG_MUTASE"/>
    <property type="match status" value="1"/>
</dbReference>
<dbReference type="InterPro" id="IPR029033">
    <property type="entry name" value="His_PPase_superfam"/>
</dbReference>
<dbReference type="EMBL" id="PVTT01000001">
    <property type="protein sequence ID" value="PRY94937.1"/>
    <property type="molecule type" value="Genomic_DNA"/>
</dbReference>
<evidence type="ECO:0000256" key="2">
    <source>
        <dbReference type="ARBA" id="ARBA00023235"/>
    </source>
</evidence>
<dbReference type="AlphaFoldDB" id="A0A2T0X7N3"/>
<reference evidence="5 6" key="1">
    <citation type="submission" date="2018-03" db="EMBL/GenBank/DDBJ databases">
        <title>Genomic Encyclopedia of Archaeal and Bacterial Type Strains, Phase II (KMG-II): from individual species to whole genera.</title>
        <authorList>
            <person name="Goeker M."/>
        </authorList>
    </citation>
    <scope>NUCLEOTIDE SEQUENCE [LARGE SCALE GENOMIC DNA]</scope>
    <source>
        <strain evidence="5 6">DSM 29318</strain>
    </source>
</reference>
<dbReference type="Pfam" id="PF00300">
    <property type="entry name" value="His_Phos_1"/>
    <property type="match status" value="1"/>
</dbReference>
<dbReference type="OrthoDB" id="9781415at2"/>
<feature type="active site" description="Proton donor/acceptor" evidence="3">
    <location>
        <position position="87"/>
    </location>
</feature>
<comment type="caution">
    <text evidence="5">The sequence shown here is derived from an EMBL/GenBank/DDBJ whole genome shotgun (WGS) entry which is preliminary data.</text>
</comment>
<dbReference type="SMART" id="SM00855">
    <property type="entry name" value="PGAM"/>
    <property type="match status" value="1"/>
</dbReference>
<dbReference type="InterPro" id="IPR013078">
    <property type="entry name" value="His_Pase_superF_clade-1"/>
</dbReference>
<keyword evidence="2" id="KW-0413">Isomerase</keyword>
<feature type="binding site" evidence="4">
    <location>
        <begin position="11"/>
        <end position="18"/>
    </location>
    <ligand>
        <name>substrate</name>
    </ligand>
</feature>
<sequence length="191" mass="20304">MPFPHELLVLRHGQTRWNAEGRWQGRLNSPLTPLGIRQATRQGEILAGLDLSGLAAFSSPSGRAIETAGIAVAPHLDPVRTDDRLMEIDVGRWSGRLRGELMPMRPDEEFGDEALDLYWGAPGGEGPGPLRARCTAFLGGLRGPAVLVCHGITGRMLRAVALGLGDDALGDLPGGQGVVHRIAGGAQEVLR</sequence>